<comment type="caution">
    <text evidence="1">The sequence shown here is derived from an EMBL/GenBank/DDBJ whole genome shotgun (WGS) entry which is preliminary data.</text>
</comment>
<dbReference type="InterPro" id="IPR036397">
    <property type="entry name" value="RNaseH_sf"/>
</dbReference>
<dbReference type="AlphaFoldDB" id="A0A3A1PE05"/>
<dbReference type="InterPro" id="IPR012337">
    <property type="entry name" value="RNaseH-like_sf"/>
</dbReference>
<name>A0A3A1PE05_9SPHN</name>
<dbReference type="OrthoDB" id="580851at2"/>
<dbReference type="RefSeq" id="WP_119591712.1">
    <property type="nucleotide sequence ID" value="NZ_QXFM01000025.1"/>
</dbReference>
<proteinExistence type="predicted"/>
<gene>
    <name evidence="1" type="ORF">D2V17_03295</name>
</gene>
<organism evidence="1 2">
    <name type="scientific">Aurantiacibacter xanthus</name>
    <dbReference type="NCBI Taxonomy" id="1784712"/>
    <lineage>
        <taxon>Bacteria</taxon>
        <taxon>Pseudomonadati</taxon>
        <taxon>Pseudomonadota</taxon>
        <taxon>Alphaproteobacteria</taxon>
        <taxon>Sphingomonadales</taxon>
        <taxon>Erythrobacteraceae</taxon>
        <taxon>Aurantiacibacter</taxon>
    </lineage>
</organism>
<evidence type="ECO:0008006" key="3">
    <source>
        <dbReference type="Google" id="ProtNLM"/>
    </source>
</evidence>
<dbReference type="Proteomes" id="UP000265366">
    <property type="component" value="Unassembled WGS sequence"/>
</dbReference>
<evidence type="ECO:0000313" key="2">
    <source>
        <dbReference type="Proteomes" id="UP000265366"/>
    </source>
</evidence>
<dbReference type="GO" id="GO:0003676">
    <property type="term" value="F:nucleic acid binding"/>
    <property type="evidence" value="ECO:0007669"/>
    <property type="project" value="InterPro"/>
</dbReference>
<protein>
    <recommendedName>
        <fullName evidence="3">Piwi domain-containing protein</fullName>
    </recommendedName>
</protein>
<accession>A0A3A1PE05</accession>
<reference evidence="1 2" key="1">
    <citation type="submission" date="2018-08" db="EMBL/GenBank/DDBJ databases">
        <title>Erythrobacter zhengii sp.nov., a bacterium isolated from deep-sea sediment.</title>
        <authorList>
            <person name="Fang C."/>
            <person name="Wu Y.-H."/>
            <person name="Sun C."/>
            <person name="Wang H."/>
            <person name="Cheng H."/>
            <person name="Meng F.-X."/>
            <person name="Wang C.-S."/>
            <person name="Xu X.-W."/>
        </authorList>
    </citation>
    <scope>NUCLEOTIDE SEQUENCE [LARGE SCALE GENOMIC DNA]</scope>
    <source>
        <strain evidence="1 2">CCTCC AB 2015396</strain>
    </source>
</reference>
<dbReference type="Gene3D" id="3.30.420.10">
    <property type="entry name" value="Ribonuclease H-like superfamily/Ribonuclease H"/>
    <property type="match status" value="1"/>
</dbReference>
<dbReference type="SUPFAM" id="SSF53098">
    <property type="entry name" value="Ribonuclease H-like"/>
    <property type="match status" value="1"/>
</dbReference>
<evidence type="ECO:0000313" key="1">
    <source>
        <dbReference type="EMBL" id="RIV91177.1"/>
    </source>
</evidence>
<dbReference type="EMBL" id="QXFM01000025">
    <property type="protein sequence ID" value="RIV91177.1"/>
    <property type="molecule type" value="Genomic_DNA"/>
</dbReference>
<sequence>MAPLKLLQLPEPLLGFGYQQRMEHPKDGLFLFGPLEDGAHPAEMRIGVIGTAAGIGHFKTWAKRIRGHIPSANPDAAHHASWPGFEAVFETRWPERPITEITVDASALANAIRIENRHEAISKAVAIFEEPIRRYLRQEEAPPTMWFVVIPEDVHRFGRPKSIVPRGERVKGDARLSRRAGKFVLEMGSLFAEEVEAAEIYRFELNFHHQLKAKLLDQKAVIQIVRETTLDPESFVDDKGRALRATQDPATIAWNLCTTAFFKSSGKPWRLADVRPGVCYVGLVFKKDGTALGGANACCGAQMFLDSGDGVVFRGAVGPWYSEADKSFHLTQAKAAELMTLIVEAYRDMHGMPPTELFIHGKARFSDDEWAGFSSAVPAETSLVGVRIRPTSELKLMRLGKTAVQRGTAYMVGERLGYLWTKGFIPRLATYPGWEVPNPLLVEIHRGEADLARVMTDVLGLTKINFNACVFADGLPVTLKFADAVGDILTAAPVGDLPPLPFRHYI</sequence>
<keyword evidence="2" id="KW-1185">Reference proteome</keyword>